<dbReference type="NCBIfam" id="TIGR00667">
    <property type="entry name" value="aat"/>
    <property type="match status" value="1"/>
</dbReference>
<dbReference type="AlphaFoldDB" id="A0A399RBX1"/>
<dbReference type="GO" id="GO:0030170">
    <property type="term" value="F:pyridoxal phosphate binding"/>
    <property type="evidence" value="ECO:0007669"/>
    <property type="project" value="InterPro"/>
</dbReference>
<evidence type="ECO:0000256" key="3">
    <source>
        <dbReference type="ARBA" id="ARBA00023315"/>
    </source>
</evidence>
<gene>
    <name evidence="4" type="primary">aat</name>
    <name evidence="6" type="ORF">D1223_10930</name>
</gene>
<dbReference type="Gene3D" id="3.40.630.70">
    <property type="entry name" value="Leucyl/phenylalanyl-tRNA-protein transferase, C-terminal domain"/>
    <property type="match status" value="1"/>
</dbReference>
<sequence>MSDRFDTERLLDCYRQGVFPMADSRHDMNLFLIAPEIRGVLPLKGFHIPKRLKKTVRREPFRVTVDLAFNRVMEACAAEVPNRPTTWINTPILNLYSALHRQGYAHSVECWDEDGWLVGGLYGVALGGAFFGESMFSRKTDASKVALVHLVARLIAGGFELLDAQFHNPHLEQFGLEEVPKAEFMRRLQHALSVDADFYSAGLPGPDGLTGERSVHLITQTS</sequence>
<dbReference type="FunFam" id="3.40.630.70:FF:000001">
    <property type="entry name" value="Leucyl/phenylalanyl-tRNA--protein transferase"/>
    <property type="match status" value="1"/>
</dbReference>
<dbReference type="GO" id="GO:0030163">
    <property type="term" value="P:protein catabolic process"/>
    <property type="evidence" value="ECO:0007669"/>
    <property type="project" value="UniProtKB-UniRule"/>
</dbReference>
<reference evidence="6 7" key="1">
    <citation type="submission" date="2018-08" db="EMBL/GenBank/DDBJ databases">
        <title>Henriciella mobilis sp. nov., isolated from seawater.</title>
        <authorList>
            <person name="Cheng H."/>
            <person name="Wu Y.-H."/>
            <person name="Xu X.-W."/>
            <person name="Guo L.-L."/>
        </authorList>
    </citation>
    <scope>NUCLEOTIDE SEQUENCE [LARGE SCALE GENOMIC DNA]</scope>
    <source>
        <strain evidence="6 7">JN25</strain>
    </source>
</reference>
<keyword evidence="7" id="KW-1185">Reference proteome</keyword>
<comment type="catalytic activity">
    <reaction evidence="4">
        <text>L-phenylalanyl-tRNA(Phe) + an N-terminal L-alpha-aminoacyl-[protein] = an N-terminal L-phenylalanyl-L-alpha-aminoacyl-[protein] + tRNA(Phe)</text>
        <dbReference type="Rhea" id="RHEA:43632"/>
        <dbReference type="Rhea" id="RHEA-COMP:9668"/>
        <dbReference type="Rhea" id="RHEA-COMP:9699"/>
        <dbReference type="Rhea" id="RHEA-COMP:10636"/>
        <dbReference type="Rhea" id="RHEA-COMP:10637"/>
        <dbReference type="ChEBI" id="CHEBI:78442"/>
        <dbReference type="ChEBI" id="CHEBI:78531"/>
        <dbReference type="ChEBI" id="CHEBI:78597"/>
        <dbReference type="ChEBI" id="CHEBI:83561"/>
        <dbReference type="EC" id="2.3.2.6"/>
    </reaction>
</comment>
<comment type="catalytic activity">
    <reaction evidence="4">
        <text>N-terminal L-lysyl-[protein] + L-leucyl-tRNA(Leu) = N-terminal L-leucyl-L-lysyl-[protein] + tRNA(Leu) + H(+)</text>
        <dbReference type="Rhea" id="RHEA:12340"/>
        <dbReference type="Rhea" id="RHEA-COMP:9613"/>
        <dbReference type="Rhea" id="RHEA-COMP:9622"/>
        <dbReference type="Rhea" id="RHEA-COMP:12670"/>
        <dbReference type="Rhea" id="RHEA-COMP:12671"/>
        <dbReference type="ChEBI" id="CHEBI:15378"/>
        <dbReference type="ChEBI" id="CHEBI:65249"/>
        <dbReference type="ChEBI" id="CHEBI:78442"/>
        <dbReference type="ChEBI" id="CHEBI:78494"/>
        <dbReference type="ChEBI" id="CHEBI:133043"/>
        <dbReference type="EC" id="2.3.2.6"/>
    </reaction>
</comment>
<evidence type="ECO:0000259" key="5">
    <source>
        <dbReference type="PROSITE" id="PS51340"/>
    </source>
</evidence>
<keyword evidence="2 4" id="KW-0808">Transferase</keyword>
<organism evidence="6 7">
    <name type="scientific">Henriciella mobilis</name>
    <dbReference type="NCBI Taxonomy" id="2305467"/>
    <lineage>
        <taxon>Bacteria</taxon>
        <taxon>Pseudomonadati</taxon>
        <taxon>Pseudomonadota</taxon>
        <taxon>Alphaproteobacteria</taxon>
        <taxon>Hyphomonadales</taxon>
        <taxon>Hyphomonadaceae</taxon>
        <taxon>Henriciella</taxon>
    </lineage>
</organism>
<keyword evidence="1 4" id="KW-0963">Cytoplasm</keyword>
<comment type="subcellular location">
    <subcellularLocation>
        <location evidence="4">Cytoplasm</location>
    </subcellularLocation>
</comment>
<dbReference type="GO" id="GO:0008914">
    <property type="term" value="F:leucyl-tRNA--protein transferase activity"/>
    <property type="evidence" value="ECO:0007669"/>
    <property type="project" value="UniProtKB-UniRule"/>
</dbReference>
<dbReference type="InterPro" id="IPR016181">
    <property type="entry name" value="Acyl_CoA_acyltransferase"/>
</dbReference>
<dbReference type="InterPro" id="IPR042203">
    <property type="entry name" value="Leu/Phe-tRNA_Trfase_C"/>
</dbReference>
<accession>A0A399RBX1</accession>
<dbReference type="InterPro" id="IPR005302">
    <property type="entry name" value="MoCF_Sase_C"/>
</dbReference>
<dbReference type="SUPFAM" id="SSF55729">
    <property type="entry name" value="Acyl-CoA N-acyltransferases (Nat)"/>
    <property type="match status" value="1"/>
</dbReference>
<comment type="caution">
    <text evidence="6">The sequence shown here is derived from an EMBL/GenBank/DDBJ whole genome shotgun (WGS) entry which is preliminary data.</text>
</comment>
<dbReference type="GO" id="GO:0030151">
    <property type="term" value="F:molybdenum ion binding"/>
    <property type="evidence" value="ECO:0007669"/>
    <property type="project" value="InterPro"/>
</dbReference>
<dbReference type="GO" id="GO:0005737">
    <property type="term" value="C:cytoplasm"/>
    <property type="evidence" value="ECO:0007669"/>
    <property type="project" value="UniProtKB-SubCell"/>
</dbReference>
<dbReference type="PANTHER" id="PTHR30098">
    <property type="entry name" value="LEUCYL/PHENYLALANYL-TRNA--PROTEIN TRANSFERASE"/>
    <property type="match status" value="1"/>
</dbReference>
<dbReference type="EMBL" id="QWFX01000013">
    <property type="protein sequence ID" value="RIJ27931.1"/>
    <property type="molecule type" value="Genomic_DNA"/>
</dbReference>
<dbReference type="RefSeq" id="WP_119376467.1">
    <property type="nucleotide sequence ID" value="NZ_QWFX01000013.1"/>
</dbReference>
<dbReference type="InterPro" id="IPR004616">
    <property type="entry name" value="Leu/Phe-tRNA_Trfase"/>
</dbReference>
<evidence type="ECO:0000256" key="2">
    <source>
        <dbReference type="ARBA" id="ARBA00022679"/>
    </source>
</evidence>
<keyword evidence="3 4" id="KW-0012">Acyltransferase</keyword>
<name>A0A399RBX1_9PROT</name>
<evidence type="ECO:0000256" key="4">
    <source>
        <dbReference type="HAMAP-Rule" id="MF_00688"/>
    </source>
</evidence>
<dbReference type="Pfam" id="PF03588">
    <property type="entry name" value="Leu_Phe_trans"/>
    <property type="match status" value="1"/>
</dbReference>
<protein>
    <recommendedName>
        <fullName evidence="4">Leucyl/phenylalanyl-tRNA--protein transferase</fullName>
        <ecNumber evidence="4">2.3.2.6</ecNumber>
    </recommendedName>
    <alternativeName>
        <fullName evidence="4">L/F-transferase</fullName>
    </alternativeName>
    <alternativeName>
        <fullName evidence="4">Leucyltransferase</fullName>
    </alternativeName>
    <alternativeName>
        <fullName evidence="4">Phenyalanyltransferase</fullName>
    </alternativeName>
</protein>
<comment type="function">
    <text evidence="4">Functions in the N-end rule pathway of protein degradation where it conjugates Leu, Phe and, less efficiently, Met from aminoacyl-tRNAs to the N-termini of proteins containing an N-terminal arginine or lysine.</text>
</comment>
<evidence type="ECO:0000256" key="1">
    <source>
        <dbReference type="ARBA" id="ARBA00022490"/>
    </source>
</evidence>
<comment type="catalytic activity">
    <reaction evidence="4">
        <text>N-terminal L-arginyl-[protein] + L-leucyl-tRNA(Leu) = N-terminal L-leucyl-L-arginyl-[protein] + tRNA(Leu) + H(+)</text>
        <dbReference type="Rhea" id="RHEA:50416"/>
        <dbReference type="Rhea" id="RHEA-COMP:9613"/>
        <dbReference type="Rhea" id="RHEA-COMP:9622"/>
        <dbReference type="Rhea" id="RHEA-COMP:12672"/>
        <dbReference type="Rhea" id="RHEA-COMP:12673"/>
        <dbReference type="ChEBI" id="CHEBI:15378"/>
        <dbReference type="ChEBI" id="CHEBI:64719"/>
        <dbReference type="ChEBI" id="CHEBI:78442"/>
        <dbReference type="ChEBI" id="CHEBI:78494"/>
        <dbReference type="ChEBI" id="CHEBI:133044"/>
        <dbReference type="EC" id="2.3.2.6"/>
    </reaction>
</comment>
<dbReference type="PROSITE" id="PS51340">
    <property type="entry name" value="MOSC"/>
    <property type="match status" value="1"/>
</dbReference>
<dbReference type="EC" id="2.3.2.6" evidence="4"/>
<dbReference type="HAMAP" id="MF_00688">
    <property type="entry name" value="Leu_Phe_trans"/>
    <property type="match status" value="1"/>
</dbReference>
<evidence type="ECO:0000313" key="7">
    <source>
        <dbReference type="Proteomes" id="UP000266385"/>
    </source>
</evidence>
<evidence type="ECO:0000313" key="6">
    <source>
        <dbReference type="EMBL" id="RIJ27931.1"/>
    </source>
</evidence>
<dbReference type="Proteomes" id="UP000266385">
    <property type="component" value="Unassembled WGS sequence"/>
</dbReference>
<dbReference type="PANTHER" id="PTHR30098:SF2">
    <property type="entry name" value="LEUCYL_PHENYLALANYL-TRNA--PROTEIN TRANSFERASE"/>
    <property type="match status" value="1"/>
</dbReference>
<proteinExistence type="inferred from homology"/>
<dbReference type="OrthoDB" id="9790282at2"/>
<comment type="similarity">
    <text evidence="4">Belongs to the L/F-transferase family.</text>
</comment>
<feature type="domain" description="MOSC" evidence="5">
    <location>
        <begin position="186"/>
        <end position="222"/>
    </location>
</feature>